<name>A0A2H3GZT1_FUSOX</name>
<evidence type="ECO:0000313" key="1">
    <source>
        <dbReference type="EMBL" id="PCD31113.1"/>
    </source>
</evidence>
<reference evidence="1 2" key="2">
    <citation type="journal article" date="2017" name="Sci. Rep.">
        <title>A mobile pathogenicity chromosome in Fusarium oxysporum for infection of multiple cucurbit species.</title>
        <authorList>
            <person name="van Dam P."/>
            <person name="Fokkens L."/>
            <person name="Ayukawa Y."/>
            <person name="van der Gragt M."/>
            <person name="Ter Horst A."/>
            <person name="Brankovics B."/>
            <person name="Houterman P.M."/>
            <person name="Arie T."/>
            <person name="Rep M."/>
        </authorList>
    </citation>
    <scope>NUCLEOTIDE SEQUENCE [LARGE SCALE GENOMIC DNA]</scope>
    <source>
        <strain evidence="1 2">Forc016</strain>
    </source>
</reference>
<proteinExistence type="predicted"/>
<dbReference type="AlphaFoldDB" id="A0A2H3GZT1"/>
<organism evidence="1 2">
    <name type="scientific">Fusarium oxysporum f. sp. radicis-cucumerinum</name>
    <dbReference type="NCBI Taxonomy" id="327505"/>
    <lineage>
        <taxon>Eukaryota</taxon>
        <taxon>Fungi</taxon>
        <taxon>Dikarya</taxon>
        <taxon>Ascomycota</taxon>
        <taxon>Pezizomycotina</taxon>
        <taxon>Sordariomycetes</taxon>
        <taxon>Hypocreomycetidae</taxon>
        <taxon>Hypocreales</taxon>
        <taxon>Nectriaceae</taxon>
        <taxon>Fusarium</taxon>
        <taxon>Fusarium oxysporum species complex</taxon>
    </lineage>
</organism>
<dbReference type="Proteomes" id="UP000219602">
    <property type="component" value="Chromosome 9"/>
</dbReference>
<reference evidence="1 2" key="1">
    <citation type="journal article" date="2016" name="Environ. Microbiol.">
        <title>Effector profiles distinguish formae speciales of Fusarium oxysporum.</title>
        <authorList>
            <person name="van Dam P."/>
            <person name="Fokkens L."/>
            <person name="Schmidt S.M."/>
            <person name="Linmans J.H."/>
            <person name="Kistler H.C."/>
            <person name="Ma L.J."/>
            <person name="Rep M."/>
        </authorList>
    </citation>
    <scope>NUCLEOTIDE SEQUENCE [LARGE SCALE GENOMIC DNA]</scope>
    <source>
        <strain evidence="1 2">Forc016</strain>
    </source>
</reference>
<comment type="caution">
    <text evidence="1">The sequence shown here is derived from an EMBL/GenBank/DDBJ whole genome shotgun (WGS) entry which is preliminary data.</text>
</comment>
<evidence type="ECO:0000313" key="2">
    <source>
        <dbReference type="Proteomes" id="UP000219602"/>
    </source>
</evidence>
<dbReference type="EMBL" id="MABQ02000007">
    <property type="protein sequence ID" value="PCD31113.1"/>
    <property type="molecule type" value="Genomic_DNA"/>
</dbReference>
<sequence length="98" mass="10431">MCYANLGTLICQACGRRVGEQPVGTSPCLTVCGKYVSRVTGTVVSGECGQVTHQSSNAALFNPPSHLGIQALSRAKWHCLQLGSYGMVIPVRKPELIQ</sequence>
<gene>
    <name evidence="1" type="ORF">AU210_010778</name>
</gene>
<protein>
    <submittedName>
        <fullName evidence="1">Uncharacterized protein</fullName>
    </submittedName>
</protein>
<accession>A0A2H3GZT1</accession>